<feature type="domain" description="Helix-turn-helix" evidence="1">
    <location>
        <begin position="15"/>
        <end position="63"/>
    </location>
</feature>
<evidence type="ECO:0000259" key="1">
    <source>
        <dbReference type="Pfam" id="PF12728"/>
    </source>
</evidence>
<dbReference type="Proteomes" id="UP001197247">
    <property type="component" value="Unassembled WGS sequence"/>
</dbReference>
<evidence type="ECO:0000313" key="2">
    <source>
        <dbReference type="EMBL" id="MBT0771370.1"/>
    </source>
</evidence>
<accession>A0ABS5TK30</accession>
<keyword evidence="3" id="KW-1185">Reference proteome</keyword>
<dbReference type="InterPro" id="IPR041657">
    <property type="entry name" value="HTH_17"/>
</dbReference>
<dbReference type="InterPro" id="IPR009061">
    <property type="entry name" value="DNA-bd_dom_put_sf"/>
</dbReference>
<name>A0ABS5TK30_9ACTN</name>
<reference evidence="2 3" key="1">
    <citation type="submission" date="2021-05" db="EMBL/GenBank/DDBJ databases">
        <title>Kineosporia and Streptomyces sp. nov. two new marine actinobacteria isolated from Coral.</title>
        <authorList>
            <person name="Buangrab K."/>
            <person name="Sutthacheep M."/>
            <person name="Yeemin T."/>
            <person name="Harunari E."/>
            <person name="Igarashi Y."/>
            <person name="Kanchanasin P."/>
            <person name="Tanasupawat S."/>
            <person name="Phongsopitanun W."/>
        </authorList>
    </citation>
    <scope>NUCLEOTIDE SEQUENCE [LARGE SCALE GENOMIC DNA]</scope>
    <source>
        <strain evidence="2 3">J2-2</strain>
    </source>
</reference>
<dbReference type="Pfam" id="PF12728">
    <property type="entry name" value="HTH_17"/>
    <property type="match status" value="1"/>
</dbReference>
<protein>
    <submittedName>
        <fullName evidence="2">Helix-turn-helix domain-containing protein</fullName>
    </submittedName>
</protein>
<proteinExistence type="predicted"/>
<gene>
    <name evidence="2" type="ORF">KIH74_20700</name>
</gene>
<dbReference type="RefSeq" id="WP_214157657.1">
    <property type="nucleotide sequence ID" value="NZ_JAHBAY010000008.1"/>
</dbReference>
<dbReference type="NCBIfam" id="TIGR01764">
    <property type="entry name" value="excise"/>
    <property type="match status" value="1"/>
</dbReference>
<dbReference type="SUPFAM" id="SSF46955">
    <property type="entry name" value="Putative DNA-binding domain"/>
    <property type="match status" value="1"/>
</dbReference>
<sequence length="78" mass="8979">MKTTNRSDRTSGPEFLTTEQAAERVGLSARQVRRLIAERRIGFYRAGRSVRIDPAEIIDYMLAGRVEPITETYVREHL</sequence>
<comment type="caution">
    <text evidence="2">The sequence shown here is derived from an EMBL/GenBank/DDBJ whole genome shotgun (WGS) entry which is preliminary data.</text>
</comment>
<dbReference type="InterPro" id="IPR010093">
    <property type="entry name" value="SinI_DNA-bd"/>
</dbReference>
<dbReference type="EMBL" id="JAHBAY010000008">
    <property type="protein sequence ID" value="MBT0771370.1"/>
    <property type="molecule type" value="Genomic_DNA"/>
</dbReference>
<evidence type="ECO:0000313" key="3">
    <source>
        <dbReference type="Proteomes" id="UP001197247"/>
    </source>
</evidence>
<organism evidence="2 3">
    <name type="scientific">Kineosporia corallincola</name>
    <dbReference type="NCBI Taxonomy" id="2835133"/>
    <lineage>
        <taxon>Bacteria</taxon>
        <taxon>Bacillati</taxon>
        <taxon>Actinomycetota</taxon>
        <taxon>Actinomycetes</taxon>
        <taxon>Kineosporiales</taxon>
        <taxon>Kineosporiaceae</taxon>
        <taxon>Kineosporia</taxon>
    </lineage>
</organism>